<reference evidence="2 3" key="1">
    <citation type="submission" date="2024-09" db="EMBL/GenBank/DDBJ databases">
        <authorList>
            <person name="Sun Q."/>
            <person name="Mori K."/>
        </authorList>
    </citation>
    <scope>NUCLEOTIDE SEQUENCE [LARGE SCALE GENOMIC DNA]</scope>
    <source>
        <strain evidence="2 3">CCM 8677</strain>
    </source>
</reference>
<name>A0ABV6IJW5_9BURK</name>
<dbReference type="Pfam" id="PF04402">
    <property type="entry name" value="SIMPL"/>
    <property type="match status" value="1"/>
</dbReference>
<evidence type="ECO:0000313" key="3">
    <source>
        <dbReference type="Proteomes" id="UP001589844"/>
    </source>
</evidence>
<gene>
    <name evidence="2" type="ORF">ACFFJH_20090</name>
</gene>
<accession>A0ABV6IJW5</accession>
<feature type="chain" id="PRO_5046279454" evidence="1">
    <location>
        <begin position="23"/>
        <end position="242"/>
    </location>
</feature>
<dbReference type="Proteomes" id="UP001589844">
    <property type="component" value="Unassembled WGS sequence"/>
</dbReference>
<dbReference type="InterPro" id="IPR007497">
    <property type="entry name" value="SIMPL/DUF541"/>
</dbReference>
<comment type="caution">
    <text evidence="2">The sequence shown here is derived from an EMBL/GenBank/DDBJ whole genome shotgun (WGS) entry which is preliminary data.</text>
</comment>
<organism evidence="2 3">
    <name type="scientific">Undibacterium danionis</name>
    <dbReference type="NCBI Taxonomy" id="1812100"/>
    <lineage>
        <taxon>Bacteria</taxon>
        <taxon>Pseudomonadati</taxon>
        <taxon>Pseudomonadota</taxon>
        <taxon>Betaproteobacteria</taxon>
        <taxon>Burkholderiales</taxon>
        <taxon>Oxalobacteraceae</taxon>
        <taxon>Undibacterium</taxon>
    </lineage>
</organism>
<dbReference type="PANTHER" id="PTHR34387:SF2">
    <property type="entry name" value="SLR1258 PROTEIN"/>
    <property type="match status" value="1"/>
</dbReference>
<proteinExistence type="predicted"/>
<dbReference type="Gene3D" id="3.30.70.2970">
    <property type="entry name" value="Protein of unknown function (DUF541), domain 2"/>
    <property type="match status" value="1"/>
</dbReference>
<dbReference type="PANTHER" id="PTHR34387">
    <property type="entry name" value="SLR1258 PROTEIN"/>
    <property type="match status" value="1"/>
</dbReference>
<dbReference type="InterPro" id="IPR052022">
    <property type="entry name" value="26kDa_periplasmic_antigen"/>
</dbReference>
<protein>
    <submittedName>
        <fullName evidence="2">SIMPL domain-containing protein</fullName>
    </submittedName>
</protein>
<dbReference type="EMBL" id="JBHLXJ010000036">
    <property type="protein sequence ID" value="MFC0352130.1"/>
    <property type="molecule type" value="Genomic_DNA"/>
</dbReference>
<dbReference type="Gene3D" id="3.30.110.170">
    <property type="entry name" value="Protein of unknown function (DUF541), domain 1"/>
    <property type="match status" value="1"/>
</dbReference>
<sequence length="242" mass="26685">MKIVSKGLCALISLMLTSSVIASSLPTYPFIHATGEATLSMRPDLGEIDFELTELSADPEMTFSMLEKASAEVITFLASQGLSSDDIEAADIKRFVSDVEYADATDAPKKFRLLRNFHIVIRDLQKWNMIIAGLLAKPFVGNFSVNFGRSDMDKIQNDLVIMATTNAKDNAKRLAQGLSVRLGIVGAVSQSPLKSISTLLGLDGAIKREEQAVQHKPTTKDFYVPTWLKYKQNVDVVFRIKP</sequence>
<keyword evidence="3" id="KW-1185">Reference proteome</keyword>
<keyword evidence="1" id="KW-0732">Signal</keyword>
<feature type="signal peptide" evidence="1">
    <location>
        <begin position="1"/>
        <end position="22"/>
    </location>
</feature>
<evidence type="ECO:0000256" key="1">
    <source>
        <dbReference type="SAM" id="SignalP"/>
    </source>
</evidence>
<evidence type="ECO:0000313" key="2">
    <source>
        <dbReference type="EMBL" id="MFC0352130.1"/>
    </source>
</evidence>